<protein>
    <submittedName>
        <fullName evidence="1">Uncharacterized protein</fullName>
    </submittedName>
</protein>
<accession>A0A5J4SGD9</accession>
<feature type="non-terminal residue" evidence="1">
    <location>
        <position position="1"/>
    </location>
</feature>
<gene>
    <name evidence="1" type="ORF">EZS28_052199</name>
</gene>
<comment type="caution">
    <text evidence="1">The sequence shown here is derived from an EMBL/GenBank/DDBJ whole genome shotgun (WGS) entry which is preliminary data.</text>
</comment>
<proteinExistence type="predicted"/>
<organism evidence="1 2">
    <name type="scientific">Streblomastix strix</name>
    <dbReference type="NCBI Taxonomy" id="222440"/>
    <lineage>
        <taxon>Eukaryota</taxon>
        <taxon>Metamonada</taxon>
        <taxon>Preaxostyla</taxon>
        <taxon>Oxymonadida</taxon>
        <taxon>Streblomastigidae</taxon>
        <taxon>Streblomastix</taxon>
    </lineage>
</organism>
<reference evidence="1 2" key="1">
    <citation type="submission" date="2019-03" db="EMBL/GenBank/DDBJ databases">
        <title>Single cell metagenomics reveals metabolic interactions within the superorganism composed of flagellate Streblomastix strix and complex community of Bacteroidetes bacteria on its surface.</title>
        <authorList>
            <person name="Treitli S.C."/>
            <person name="Kolisko M."/>
            <person name="Husnik F."/>
            <person name="Keeling P."/>
            <person name="Hampl V."/>
        </authorList>
    </citation>
    <scope>NUCLEOTIDE SEQUENCE [LARGE SCALE GENOMIC DNA]</scope>
    <source>
        <strain evidence="1">ST1C</strain>
    </source>
</reference>
<dbReference type="Proteomes" id="UP000324800">
    <property type="component" value="Unassembled WGS sequence"/>
</dbReference>
<dbReference type="AlphaFoldDB" id="A0A5J4SGD9"/>
<dbReference type="EMBL" id="SNRW01040302">
    <property type="protein sequence ID" value="KAA6344998.1"/>
    <property type="molecule type" value="Genomic_DNA"/>
</dbReference>
<name>A0A5J4SGD9_9EUKA</name>
<sequence>SAADVTVADDCPIENEDEIIGNEDIIGCLTHY</sequence>
<evidence type="ECO:0000313" key="1">
    <source>
        <dbReference type="EMBL" id="KAA6344998.1"/>
    </source>
</evidence>
<evidence type="ECO:0000313" key="2">
    <source>
        <dbReference type="Proteomes" id="UP000324800"/>
    </source>
</evidence>